<dbReference type="EMBL" id="CP058601">
    <property type="protein sequence ID" value="QLG48823.1"/>
    <property type="molecule type" value="Genomic_DNA"/>
</dbReference>
<evidence type="ECO:0000259" key="1">
    <source>
        <dbReference type="Pfam" id="PF08350"/>
    </source>
</evidence>
<accession>A0A7D5K605</accession>
<protein>
    <recommendedName>
        <fullName evidence="1">Methanogenesis regulatory protein FilR1 middle domain-containing protein</fullName>
    </recommendedName>
</protein>
<organism evidence="2 3">
    <name type="scientific">Natrinema halophilum</name>
    <dbReference type="NCBI Taxonomy" id="1699371"/>
    <lineage>
        <taxon>Archaea</taxon>
        <taxon>Methanobacteriati</taxon>
        <taxon>Methanobacteriota</taxon>
        <taxon>Stenosarchaea group</taxon>
        <taxon>Halobacteria</taxon>
        <taxon>Halobacteriales</taxon>
        <taxon>Natrialbaceae</taxon>
        <taxon>Natrinema</taxon>
    </lineage>
</organism>
<dbReference type="KEGG" id="haly:HYG82_08165"/>
<dbReference type="AlphaFoldDB" id="A0A7D5K605"/>
<dbReference type="Proteomes" id="UP000509241">
    <property type="component" value="Chromosome"/>
</dbReference>
<dbReference type="RefSeq" id="WP_179260559.1">
    <property type="nucleotide sequence ID" value="NZ_CP058601.1"/>
</dbReference>
<dbReference type="GeneID" id="56033258"/>
<feature type="domain" description="Methanogenesis regulatory protein FilR1 middle" evidence="1">
    <location>
        <begin position="61"/>
        <end position="190"/>
    </location>
</feature>
<evidence type="ECO:0000313" key="3">
    <source>
        <dbReference type="Proteomes" id="UP000509241"/>
    </source>
</evidence>
<dbReference type="InterPro" id="IPR013561">
    <property type="entry name" value="FilR1_middle_dom"/>
</dbReference>
<dbReference type="OrthoDB" id="330490at2157"/>
<evidence type="ECO:0000313" key="2">
    <source>
        <dbReference type="EMBL" id="QLG48823.1"/>
    </source>
</evidence>
<keyword evidence="3" id="KW-1185">Reference proteome</keyword>
<proteinExistence type="predicted"/>
<gene>
    <name evidence="2" type="ORF">HYG82_08165</name>
</gene>
<dbReference type="Pfam" id="PF08350">
    <property type="entry name" value="FilR1_middle"/>
    <property type="match status" value="1"/>
</dbReference>
<reference evidence="2 3" key="1">
    <citation type="submission" date="2020-07" db="EMBL/GenBank/DDBJ databases">
        <authorList>
            <person name="Cui H."/>
        </authorList>
    </citation>
    <scope>NUCLEOTIDE SEQUENCE [LARGE SCALE GENOMIC DNA]</scope>
    <source>
        <strain evidence="2 3">YPL8</strain>
    </source>
</reference>
<name>A0A7D5K605_9EURY</name>
<sequence length="200" mass="22790">MIVIILLAGTCTRQARADYYETVRITDELSDFLQYFPIDESAPDFLALTDAEVTSSSNGDPYAPARKQTEILRTADRLQFFLLSIDFGGTKMITEQVTQHGLEVETVVTPTLEATIESDQYASLIREKMETGRSTMFVSQQRLPFYLGLAYDGRVQIGVEDDEGIPRSLLETSDETVREWVEGVYRTYRESVRRKSLEEF</sequence>